<feature type="region of interest" description="Disordered" evidence="4">
    <location>
        <begin position="1"/>
        <end position="33"/>
    </location>
</feature>
<dbReference type="Ensembl" id="ENSFTIT00000001861.1">
    <property type="protein sequence ID" value="ENSFTIP00000001773.1"/>
    <property type="gene ID" value="ENSFTIG00000001268.1"/>
</dbReference>
<evidence type="ECO:0000313" key="6">
    <source>
        <dbReference type="Ensembl" id="ENSFTIP00000001773.1"/>
    </source>
</evidence>
<feature type="compositionally biased region" description="Pro residues" evidence="4">
    <location>
        <begin position="1"/>
        <end position="11"/>
    </location>
</feature>
<evidence type="ECO:0000256" key="4">
    <source>
        <dbReference type="SAM" id="MobiDB-lite"/>
    </source>
</evidence>
<feature type="compositionally biased region" description="Basic and acidic residues" evidence="4">
    <location>
        <begin position="554"/>
        <end position="563"/>
    </location>
</feature>
<evidence type="ECO:0000259" key="5">
    <source>
        <dbReference type="PROSITE" id="PS00028"/>
    </source>
</evidence>
<dbReference type="SUPFAM" id="SSF57667">
    <property type="entry name" value="beta-beta-alpha zinc fingers"/>
    <property type="match status" value="1"/>
</dbReference>
<dbReference type="Proteomes" id="UP000694562">
    <property type="component" value="Unplaced"/>
</dbReference>
<feature type="region of interest" description="Disordered" evidence="4">
    <location>
        <begin position="781"/>
        <end position="811"/>
    </location>
</feature>
<feature type="region of interest" description="Disordered" evidence="4">
    <location>
        <begin position="958"/>
        <end position="988"/>
    </location>
</feature>
<feature type="compositionally biased region" description="Basic residues" evidence="4">
    <location>
        <begin position="786"/>
        <end position="796"/>
    </location>
</feature>
<protein>
    <submittedName>
        <fullName evidence="6">Zinc finger protein 804A</fullName>
    </submittedName>
</protein>
<dbReference type="OrthoDB" id="4822at2759"/>
<keyword evidence="1" id="KW-0479">Metal-binding</keyword>
<feature type="region of interest" description="Disordered" evidence="4">
    <location>
        <begin position="1019"/>
        <end position="1048"/>
    </location>
</feature>
<keyword evidence="2" id="KW-0863">Zinc-finger</keyword>
<feature type="region of interest" description="Disordered" evidence="4">
    <location>
        <begin position="47"/>
        <end position="74"/>
    </location>
</feature>
<accession>A0A8C4TPS9</accession>
<reference evidence="6" key="2">
    <citation type="submission" date="2025-09" db="UniProtKB">
        <authorList>
            <consortium name="Ensembl"/>
        </authorList>
    </citation>
    <scope>IDENTIFICATION</scope>
</reference>
<dbReference type="PROSITE" id="PS00028">
    <property type="entry name" value="ZINC_FINGER_C2H2_1"/>
    <property type="match status" value="1"/>
</dbReference>
<proteinExistence type="predicted"/>
<organism evidence="6 7">
    <name type="scientific">Falco tinnunculus</name>
    <name type="common">Common kestrel</name>
    <dbReference type="NCBI Taxonomy" id="100819"/>
    <lineage>
        <taxon>Eukaryota</taxon>
        <taxon>Metazoa</taxon>
        <taxon>Chordata</taxon>
        <taxon>Craniata</taxon>
        <taxon>Vertebrata</taxon>
        <taxon>Euteleostomi</taxon>
        <taxon>Archelosauria</taxon>
        <taxon>Archosauria</taxon>
        <taxon>Dinosauria</taxon>
        <taxon>Saurischia</taxon>
        <taxon>Theropoda</taxon>
        <taxon>Coelurosauria</taxon>
        <taxon>Aves</taxon>
        <taxon>Neognathae</taxon>
        <taxon>Neoaves</taxon>
        <taxon>Telluraves</taxon>
        <taxon>Australaves</taxon>
        <taxon>Falconiformes</taxon>
        <taxon>Falconidae</taxon>
        <taxon>Falco</taxon>
    </lineage>
</organism>
<dbReference type="InterPro" id="IPR013087">
    <property type="entry name" value="Znf_C2H2_type"/>
</dbReference>
<feature type="region of interest" description="Disordered" evidence="4">
    <location>
        <begin position="554"/>
        <end position="584"/>
    </location>
</feature>
<feature type="compositionally biased region" description="Low complexity" evidence="4">
    <location>
        <begin position="484"/>
        <end position="494"/>
    </location>
</feature>
<dbReference type="InterPro" id="IPR052445">
    <property type="entry name" value="ZnF-G_patch_domain"/>
</dbReference>
<feature type="compositionally biased region" description="Basic residues" evidence="4">
    <location>
        <begin position="902"/>
        <end position="920"/>
    </location>
</feature>
<keyword evidence="3" id="KW-0862">Zinc</keyword>
<keyword evidence="7" id="KW-1185">Reference proteome</keyword>
<dbReference type="PANTHER" id="PTHR17614:SF13">
    <property type="entry name" value="ZINC FINGER PROTEIN 804A"/>
    <property type="match status" value="1"/>
</dbReference>
<evidence type="ECO:0000256" key="1">
    <source>
        <dbReference type="ARBA" id="ARBA00022723"/>
    </source>
</evidence>
<feature type="domain" description="C2H2-type" evidence="5">
    <location>
        <begin position="132"/>
        <end position="154"/>
    </location>
</feature>
<dbReference type="PANTHER" id="PTHR17614">
    <property type="entry name" value="ZINC FINGER-CONTAINING"/>
    <property type="match status" value="1"/>
</dbReference>
<feature type="compositionally biased region" description="Basic and acidic residues" evidence="4">
    <location>
        <begin position="961"/>
        <end position="988"/>
    </location>
</feature>
<dbReference type="OMA" id="THEHWFH"/>
<evidence type="ECO:0000256" key="2">
    <source>
        <dbReference type="ARBA" id="ARBA00022771"/>
    </source>
</evidence>
<reference evidence="6" key="1">
    <citation type="submission" date="2025-08" db="UniProtKB">
        <authorList>
            <consortium name="Ensembl"/>
        </authorList>
    </citation>
    <scope>IDENTIFICATION</scope>
</reference>
<dbReference type="GO" id="GO:0005634">
    <property type="term" value="C:nucleus"/>
    <property type="evidence" value="ECO:0007669"/>
    <property type="project" value="TreeGrafter"/>
</dbReference>
<evidence type="ECO:0000313" key="7">
    <source>
        <dbReference type="Proteomes" id="UP000694562"/>
    </source>
</evidence>
<name>A0A8C4TPS9_FALTI</name>
<feature type="compositionally biased region" description="Basic and acidic residues" evidence="4">
    <location>
        <begin position="837"/>
        <end position="847"/>
    </location>
</feature>
<sequence length="1298" mass="145493">MPRGPAGPGPPRRAQAGLSAPPVAGRRPRPHPRLHGVLLHCHQLRAPQQRALSQHQGSFPWPPQQEREQNSGSNPWPCTWSIKRHRNKRFVPFLHTIECQGGWRHLLHAQDYAEKKNTIAKALEDLKANFYCELCDKQYYKHQEFDNHINSYDHAHKQRLKELKQREFARNVASKSRKDERKQEKALQRLHKLAELRKERTCAPGSGPMFKSTTVTVRDHCNDITQSAAVDSADKQDFSCTLMHDAQNCKDIASVISSTPGNACSNKSDANKRGDQVQGAQGHRVGFSFAFPKKAAVKLESSAAVFYEYNDETSMERGLSRRSRFVPGACNLQSPSVAEIVLCPEEKHDCFHPLVEKCIDTAEAPEAQESKELASEETRVLESPILSPSVSHSKQLVSSDMDGCGIDVSPADFADQTVSAVAESAEVLPLDCSSYELQANRALAQAVVEDCSSLQDVAEENDKDRNSDSSTTETEIQKLGADIVVPSPSEESSSGTPQSKQDVHKRPCEPFVPVRSKHGSNILQWPSEMLTYTSTDPSISYSCNPLYFDFKSSRASDSQEKPKHQPSIPHLHHKTESNDSLVSDFTNKPTSECGDYETEMNKNVCNYTIPLISDVPLVRNCDLAKNQNKVSLDESFRIRKIEKYHISKNYLRQNTVIDEKYNKVWIKESHEKWLHKSRKRKRRRKLCHCHHHHCGDTTAAEMEMSSVTEKEISYRDENKHQHLQTDPDKCGQVAGNIWLSTGEIQQSHQKLGTESSYKRVTSASDHVHGDRGLCDIWSAKNSGQHHGCKRPHRKSKASSGRQAEQLAPRSRRHSLRYSKTCCSWKVRRSSCSPEHKCLGQCSEEKSPSHNQSIKRGYNVLTEEPEKSHRKRRQHTYSSSSEESSYGQSLSAEEYLRQAHTSGTHHKAKGKRRRRKTRIHHVFLDRNTRSETSRPSKENSANSALNILGDFLTQASLEETDVDPKADHAKDTDETMQLEESKSPLETDSSHMLENDKLMPCAAMQSAPSTFSDIVTGSAASVPGHSAPAAASTQDVLQDEKKKENVNSCENQARYKVPLPKRHLEQVPPKSYLCHYELAESLPHEKINEMTSEWVQCNPGIFSSPSPLPFKEAHVNNHTFLTTEQLIAPFALPDQTLIFPPDNHEKFKDLPSEAYQQIVPPNMLANKVKFTFPPPAMQPPNSPLQPLPLQPPLCSTSVTTIHHTILQQHAAASTLKVLQPHQQFLSQVPALSRAPLPHLPVGPRLCPGGHAAFVAPPHLPLLPPSVLHPTQLAFPPLPHTVFPSLLSPHPAVIPLQPLF</sequence>
<feature type="region of interest" description="Disordered" evidence="4">
    <location>
        <begin position="837"/>
        <end position="940"/>
    </location>
</feature>
<feature type="compositionally biased region" description="Basic and acidic residues" evidence="4">
    <location>
        <begin position="921"/>
        <end position="936"/>
    </location>
</feature>
<dbReference type="InterPro" id="IPR036236">
    <property type="entry name" value="Znf_C2H2_sf"/>
</dbReference>
<evidence type="ECO:0000256" key="3">
    <source>
        <dbReference type="ARBA" id="ARBA00022833"/>
    </source>
</evidence>
<feature type="region of interest" description="Disordered" evidence="4">
    <location>
        <begin position="457"/>
        <end position="514"/>
    </location>
</feature>
<dbReference type="GO" id="GO:0008270">
    <property type="term" value="F:zinc ion binding"/>
    <property type="evidence" value="ECO:0007669"/>
    <property type="project" value="UniProtKB-KW"/>
</dbReference>